<evidence type="ECO:0000313" key="3">
    <source>
        <dbReference type="Proteomes" id="UP001153069"/>
    </source>
</evidence>
<gene>
    <name evidence="2" type="ORF">SEMRO_808_G205410.1</name>
</gene>
<evidence type="ECO:0000256" key="1">
    <source>
        <dbReference type="SAM" id="SignalP"/>
    </source>
</evidence>
<dbReference type="Proteomes" id="UP001153069">
    <property type="component" value="Unassembled WGS sequence"/>
</dbReference>
<dbReference type="EMBL" id="CAICTM010000807">
    <property type="protein sequence ID" value="CAB9516802.1"/>
    <property type="molecule type" value="Genomic_DNA"/>
</dbReference>
<dbReference type="OrthoDB" id="1103175at2759"/>
<keyword evidence="1" id="KW-0732">Signal</keyword>
<keyword evidence="3" id="KW-1185">Reference proteome</keyword>
<reference evidence="2" key="1">
    <citation type="submission" date="2020-06" db="EMBL/GenBank/DDBJ databases">
        <authorList>
            <consortium name="Plant Systems Biology data submission"/>
        </authorList>
    </citation>
    <scope>NUCLEOTIDE SEQUENCE</scope>
    <source>
        <strain evidence="2">D6</strain>
    </source>
</reference>
<feature type="signal peptide" evidence="1">
    <location>
        <begin position="1"/>
        <end position="22"/>
    </location>
</feature>
<feature type="chain" id="PRO_5040163189" evidence="1">
    <location>
        <begin position="23"/>
        <end position="400"/>
    </location>
</feature>
<proteinExistence type="predicted"/>
<dbReference type="AlphaFoldDB" id="A0A9N8E8Q7"/>
<name>A0A9N8E8Q7_9STRA</name>
<sequence length="400" mass="45586">MGKIRLWSGLLLSLGLCLVAYLCVDNEAIASFAPRDLNRKKDQKNDTFSRLPLTRTPSAHPLLTANDTDSNVSIPLYKNLSCPFEMSKFSCFRQGRHRQAQASFDLAAKRKRPRYWWQSNNNSNYTVPTDEYIPKLLLVGDSTMRQVFVALGCFFWHQDMIAKFYMDWKPYWPCHGFPGCVTSGKHSGFDAGRIRLKQGLDIFFFPHAGGLDHNQKEIIDNWLKSWKETGKLKFQLQPTGYPFGLGRRDTVVYTVGMHLTPWSRKKIYPKIDQLGRALRQARINGRNAPTFVLQTSTTQHFNSPDGQYYKYMMGSSPPIPLNTTVNGCRSSLPINPRRESELKVFQEGQNVDVILDVPDEDMGDYHVGGNDCTHYCMAGVPDLIAMNLLDRLGEHFGQSQ</sequence>
<protein>
    <submittedName>
        <fullName evidence="2">Uncharacterized protein</fullName>
    </submittedName>
</protein>
<evidence type="ECO:0000313" key="2">
    <source>
        <dbReference type="EMBL" id="CAB9516802.1"/>
    </source>
</evidence>
<comment type="caution">
    <text evidence="2">The sequence shown here is derived from an EMBL/GenBank/DDBJ whole genome shotgun (WGS) entry which is preliminary data.</text>
</comment>
<accession>A0A9N8E8Q7</accession>
<organism evidence="2 3">
    <name type="scientific">Seminavis robusta</name>
    <dbReference type="NCBI Taxonomy" id="568900"/>
    <lineage>
        <taxon>Eukaryota</taxon>
        <taxon>Sar</taxon>
        <taxon>Stramenopiles</taxon>
        <taxon>Ochrophyta</taxon>
        <taxon>Bacillariophyta</taxon>
        <taxon>Bacillariophyceae</taxon>
        <taxon>Bacillariophycidae</taxon>
        <taxon>Naviculales</taxon>
        <taxon>Naviculaceae</taxon>
        <taxon>Seminavis</taxon>
    </lineage>
</organism>